<organism evidence="4 5">
    <name type="scientific">Natrinema versiforme JCM 10478</name>
    <dbReference type="NCBI Taxonomy" id="1227496"/>
    <lineage>
        <taxon>Archaea</taxon>
        <taxon>Methanobacteriati</taxon>
        <taxon>Methanobacteriota</taxon>
        <taxon>Stenosarchaea group</taxon>
        <taxon>Halobacteria</taxon>
        <taxon>Halobacteriales</taxon>
        <taxon>Natrialbaceae</taxon>
        <taxon>Natrinema</taxon>
    </lineage>
</organism>
<dbReference type="SUPFAM" id="SSF55326">
    <property type="entry name" value="PurM N-terminal domain-like"/>
    <property type="match status" value="1"/>
</dbReference>
<dbReference type="InterPro" id="IPR006283">
    <property type="entry name" value="ThiL-like"/>
</dbReference>
<keyword evidence="5" id="KW-1185">Reference proteome</keyword>
<feature type="binding site" evidence="1">
    <location>
        <position position="32"/>
    </location>
    <ligand>
        <name>Mg(2+)</name>
        <dbReference type="ChEBI" id="CHEBI:18420"/>
        <label>1</label>
    </ligand>
</feature>
<evidence type="ECO:0000313" key="4">
    <source>
        <dbReference type="EMBL" id="ELY68494.1"/>
    </source>
</evidence>
<dbReference type="Gene3D" id="3.30.1330.10">
    <property type="entry name" value="PurM-like, N-terminal domain"/>
    <property type="match status" value="1"/>
</dbReference>
<dbReference type="InterPro" id="IPR036676">
    <property type="entry name" value="PurM-like_C_sf"/>
</dbReference>
<gene>
    <name evidence="1" type="primary">thiL</name>
    <name evidence="4" type="ORF">C489_07325</name>
</gene>
<dbReference type="PANTHER" id="PTHR30270:SF3">
    <property type="entry name" value="THIAMINE-MONOPHOSPHATE KINASE"/>
    <property type="match status" value="1"/>
</dbReference>
<dbReference type="InterPro" id="IPR016188">
    <property type="entry name" value="PurM-like_N"/>
</dbReference>
<dbReference type="Pfam" id="PF02769">
    <property type="entry name" value="AIRS_C"/>
    <property type="match status" value="1"/>
</dbReference>
<keyword evidence="1" id="KW-0808">Transferase</keyword>
<keyword evidence="1" id="KW-0460">Magnesium</keyword>
<feature type="binding site" evidence="1">
    <location>
        <position position="32"/>
    </location>
    <ligand>
        <name>Mg(2+)</name>
        <dbReference type="ChEBI" id="CHEBI:18420"/>
        <label>2</label>
    </ligand>
</feature>
<evidence type="ECO:0000259" key="2">
    <source>
        <dbReference type="Pfam" id="PF00586"/>
    </source>
</evidence>
<comment type="miscellaneous">
    <text evidence="1">Reaction mechanism of ThiL seems to utilize a direct, inline transfer of the gamma-phosphate of ATP to TMP rather than a phosphorylated enzyme intermediate.</text>
</comment>
<comment type="catalytic activity">
    <reaction evidence="1">
        <text>thiamine phosphate + ATP = thiamine diphosphate + ADP</text>
        <dbReference type="Rhea" id="RHEA:15913"/>
        <dbReference type="ChEBI" id="CHEBI:30616"/>
        <dbReference type="ChEBI" id="CHEBI:37575"/>
        <dbReference type="ChEBI" id="CHEBI:58937"/>
        <dbReference type="ChEBI" id="CHEBI:456216"/>
        <dbReference type="EC" id="2.7.4.16"/>
    </reaction>
</comment>
<evidence type="ECO:0000256" key="1">
    <source>
        <dbReference type="HAMAP-Rule" id="MF_02128"/>
    </source>
</evidence>
<protein>
    <recommendedName>
        <fullName evidence="1">Thiamine-monophosphate kinase</fullName>
        <shortName evidence="1">TMP kinase</shortName>
        <shortName evidence="1">Thiamine-phosphate kinase</shortName>
        <ecNumber evidence="1">2.7.4.16</ecNumber>
    </recommendedName>
</protein>
<dbReference type="GO" id="GO:0009228">
    <property type="term" value="P:thiamine biosynthetic process"/>
    <property type="evidence" value="ECO:0007669"/>
    <property type="project" value="UniProtKB-KW"/>
</dbReference>
<feature type="binding site" evidence="1">
    <location>
        <position position="60"/>
    </location>
    <ligand>
        <name>Mg(2+)</name>
        <dbReference type="ChEBI" id="CHEBI:18420"/>
        <label>4</label>
    </ligand>
</feature>
<feature type="binding site" evidence="1">
    <location>
        <position position="20"/>
    </location>
    <ligand>
        <name>Mg(2+)</name>
        <dbReference type="ChEBI" id="CHEBI:18420"/>
        <label>3</label>
    </ligand>
</feature>
<feature type="binding site" evidence="1">
    <location>
        <position position="239"/>
    </location>
    <ligand>
        <name>substrate</name>
    </ligand>
</feature>
<comment type="caution">
    <text evidence="1">Lacks conserved residue(s) required for the propagation of feature annotation.</text>
</comment>
<keyword evidence="1" id="KW-0479">Metal-binding</keyword>
<dbReference type="GO" id="GO:0005524">
    <property type="term" value="F:ATP binding"/>
    <property type="evidence" value="ECO:0007669"/>
    <property type="project" value="UniProtKB-UniRule"/>
</dbReference>
<evidence type="ECO:0000259" key="3">
    <source>
        <dbReference type="Pfam" id="PF02769"/>
    </source>
</evidence>
<dbReference type="PATRIC" id="fig|1227496.3.peg.1483"/>
<feature type="binding site" evidence="1">
    <location>
        <position position="288"/>
    </location>
    <ligand>
        <name>substrate</name>
    </ligand>
</feature>
<dbReference type="GO" id="GO:0000287">
    <property type="term" value="F:magnesium ion binding"/>
    <property type="evidence" value="ECO:0007669"/>
    <property type="project" value="UniProtKB-UniRule"/>
</dbReference>
<feature type="binding site" evidence="1">
    <location>
        <position position="190"/>
    </location>
    <ligand>
        <name>ATP</name>
        <dbReference type="ChEBI" id="CHEBI:30616"/>
    </ligand>
</feature>
<sequence>MDERAALALLSDELAAAGDDAAVVDGLVVTTDMLHDRTDFPAGTTRYTAGWRAVGASLSDVAAMGAPATAAVAAYAAPTFDRDELLAFVRGASDVCERVDTEYVGGDLDGHDEFTVSTTAIGRTDDPVPRSGARPGDVVCVTGTLGRSAAALRLFDRGRTDRANDLFRFEPRIAAGQGLAPHATAMMDSSDGLARSLHQLAEASDCGFAIESDRVPIDDAVREVADDGEALELATTFGEDFELVATLPEEALSAVRDATDVPLAAIGSVREAGDGVTMDGEALADRGYTHG</sequence>
<reference evidence="4 5" key="1">
    <citation type="journal article" date="2014" name="PLoS Genet.">
        <title>Phylogenetically driven sequencing of extremely halophilic archaea reveals strategies for static and dynamic osmo-response.</title>
        <authorList>
            <person name="Becker E.A."/>
            <person name="Seitzer P.M."/>
            <person name="Tritt A."/>
            <person name="Larsen D."/>
            <person name="Krusor M."/>
            <person name="Yao A.I."/>
            <person name="Wu D."/>
            <person name="Madern D."/>
            <person name="Eisen J.A."/>
            <person name="Darling A.E."/>
            <person name="Facciotti M.T."/>
        </authorList>
    </citation>
    <scope>NUCLEOTIDE SEQUENCE [LARGE SCALE GENOMIC DNA]</scope>
    <source>
        <strain evidence="4 5">JCM 10478</strain>
    </source>
</reference>
<dbReference type="GO" id="GO:0009229">
    <property type="term" value="P:thiamine diphosphate biosynthetic process"/>
    <property type="evidence" value="ECO:0007669"/>
    <property type="project" value="UniProtKB-UniRule"/>
</dbReference>
<accession>L9Y361</accession>
<dbReference type="PANTHER" id="PTHR30270">
    <property type="entry name" value="THIAMINE-MONOPHOSPHATE KINASE"/>
    <property type="match status" value="1"/>
</dbReference>
<feature type="binding site" evidence="1">
    <location>
        <position position="188"/>
    </location>
    <ligand>
        <name>Mg(2+)</name>
        <dbReference type="ChEBI" id="CHEBI:18420"/>
        <label>3</label>
    </ligand>
</feature>
<feature type="binding site" evidence="1">
    <location>
        <position position="60"/>
    </location>
    <ligand>
        <name>Mg(2+)</name>
        <dbReference type="ChEBI" id="CHEBI:18420"/>
        <label>2</label>
    </ligand>
</feature>
<evidence type="ECO:0000313" key="5">
    <source>
        <dbReference type="Proteomes" id="UP000011632"/>
    </source>
</evidence>
<name>L9Y361_9EURY</name>
<dbReference type="EC" id="2.7.4.16" evidence="1"/>
<dbReference type="Pfam" id="PF00586">
    <property type="entry name" value="AIRS"/>
    <property type="match status" value="1"/>
</dbReference>
<dbReference type="AlphaFoldDB" id="L9Y361"/>
<feature type="binding site" evidence="1">
    <location>
        <position position="39"/>
    </location>
    <ligand>
        <name>substrate</name>
    </ligand>
</feature>
<dbReference type="OrthoDB" id="45909at2157"/>
<dbReference type="NCBIfam" id="TIGR01379">
    <property type="entry name" value="thiL"/>
    <property type="match status" value="1"/>
</dbReference>
<dbReference type="RefSeq" id="WP_006430537.1">
    <property type="nucleotide sequence ID" value="NZ_AOID01000022.1"/>
</dbReference>
<feature type="binding site" evidence="1">
    <location>
        <position position="31"/>
    </location>
    <ligand>
        <name>Mg(2+)</name>
        <dbReference type="ChEBI" id="CHEBI:18420"/>
        <label>1</label>
    </ligand>
</feature>
<dbReference type="SUPFAM" id="SSF56042">
    <property type="entry name" value="PurM C-terminal domain-like"/>
    <property type="match status" value="1"/>
</dbReference>
<feature type="binding site" evidence="1">
    <location>
        <begin position="106"/>
        <end position="107"/>
    </location>
    <ligand>
        <name>ATP</name>
        <dbReference type="ChEBI" id="CHEBI:30616"/>
    </ligand>
</feature>
<dbReference type="UniPathway" id="UPA00060">
    <property type="reaction ID" value="UER00142"/>
</dbReference>
<keyword evidence="1 4" id="KW-0418">Kinase</keyword>
<comment type="caution">
    <text evidence="4">The sequence shown here is derived from an EMBL/GenBank/DDBJ whole genome shotgun (WGS) entry which is preliminary data.</text>
</comment>
<feature type="binding site" evidence="1">
    <location>
        <position position="30"/>
    </location>
    <ligand>
        <name>Mg(2+)</name>
        <dbReference type="ChEBI" id="CHEBI:18420"/>
        <label>4</label>
    </ligand>
</feature>
<dbReference type="GO" id="GO:0009030">
    <property type="term" value="F:thiamine-phosphate kinase activity"/>
    <property type="evidence" value="ECO:0007669"/>
    <property type="project" value="UniProtKB-UniRule"/>
</dbReference>
<feature type="binding site" evidence="1">
    <location>
        <position position="107"/>
    </location>
    <ligand>
        <name>Mg(2+)</name>
        <dbReference type="ChEBI" id="CHEBI:18420"/>
        <label>1</label>
    </ligand>
</feature>
<feature type="binding site" evidence="1">
    <location>
        <position position="191"/>
    </location>
    <ligand>
        <name>Mg(2+)</name>
        <dbReference type="ChEBI" id="CHEBI:18420"/>
        <label>5</label>
    </ligand>
</feature>
<comment type="similarity">
    <text evidence="1">Belongs to the thiamine-monophosphate kinase family.</text>
</comment>
<dbReference type="STRING" id="1227496.C489_07325"/>
<dbReference type="HAMAP" id="MF_02128">
    <property type="entry name" value="TMP_kinase"/>
    <property type="match status" value="1"/>
</dbReference>
<dbReference type="EMBL" id="AOID01000022">
    <property type="protein sequence ID" value="ELY68494.1"/>
    <property type="molecule type" value="Genomic_DNA"/>
</dbReference>
<keyword evidence="1" id="KW-0547">Nucleotide-binding</keyword>
<feature type="binding site" evidence="1">
    <location>
        <position position="60"/>
    </location>
    <ligand>
        <name>Mg(2+)</name>
        <dbReference type="ChEBI" id="CHEBI:18420"/>
        <label>3</label>
    </ligand>
</feature>
<keyword evidence="1" id="KW-0784">Thiamine biosynthesis</keyword>
<feature type="binding site" evidence="1">
    <location>
        <position position="20"/>
    </location>
    <ligand>
        <name>Mg(2+)</name>
        <dbReference type="ChEBI" id="CHEBI:18420"/>
        <label>4</label>
    </ligand>
</feature>
<dbReference type="Proteomes" id="UP000011632">
    <property type="component" value="Unassembled WGS sequence"/>
</dbReference>
<proteinExistence type="inferred from homology"/>
<dbReference type="InterPro" id="IPR036921">
    <property type="entry name" value="PurM-like_N_sf"/>
</dbReference>
<dbReference type="Gene3D" id="3.90.650.10">
    <property type="entry name" value="PurM-like C-terminal domain"/>
    <property type="match status" value="1"/>
</dbReference>
<dbReference type="CDD" id="cd02194">
    <property type="entry name" value="ThiL"/>
    <property type="match status" value="1"/>
</dbReference>
<comment type="function">
    <text evidence="1">Catalyzes the ATP-dependent phosphorylation of thiamine-monophosphate (TMP) to form thiamine-pyrophosphate (TPP), the active form of vitamin B1.</text>
</comment>
<feature type="domain" description="PurM-like N-terminal" evidence="2">
    <location>
        <begin position="18"/>
        <end position="123"/>
    </location>
</feature>
<feature type="domain" description="PurM-like C-terminal" evidence="3">
    <location>
        <begin position="134"/>
        <end position="275"/>
    </location>
</feature>
<dbReference type="InterPro" id="IPR010918">
    <property type="entry name" value="PurM-like_C_dom"/>
</dbReference>
<feature type="binding site" evidence="1">
    <location>
        <position position="130"/>
    </location>
    <ligand>
        <name>ATP</name>
        <dbReference type="ChEBI" id="CHEBI:30616"/>
    </ligand>
</feature>
<keyword evidence="1" id="KW-0067">ATP-binding</keyword>
<comment type="pathway">
    <text evidence="1">Cofactor biosynthesis; thiamine diphosphate biosynthesis; thiamine diphosphate from thiamine phosphate: step 1/1.</text>
</comment>
<dbReference type="PIRSF" id="PIRSF005303">
    <property type="entry name" value="Thiam_monoph_kin"/>
    <property type="match status" value="1"/>
</dbReference>